<protein>
    <submittedName>
        <fullName evidence="2">Uncharacterized protein</fullName>
    </submittedName>
</protein>
<evidence type="ECO:0000313" key="3">
    <source>
        <dbReference type="Proteomes" id="UP001454036"/>
    </source>
</evidence>
<dbReference type="Proteomes" id="UP001454036">
    <property type="component" value="Unassembled WGS sequence"/>
</dbReference>
<dbReference type="EMBL" id="BAABME010007404">
    <property type="protein sequence ID" value="GAA0170801.1"/>
    <property type="molecule type" value="Genomic_DNA"/>
</dbReference>
<organism evidence="2 3">
    <name type="scientific">Lithospermum erythrorhizon</name>
    <name type="common">Purple gromwell</name>
    <name type="synonym">Lithospermum officinale var. erythrorhizon</name>
    <dbReference type="NCBI Taxonomy" id="34254"/>
    <lineage>
        <taxon>Eukaryota</taxon>
        <taxon>Viridiplantae</taxon>
        <taxon>Streptophyta</taxon>
        <taxon>Embryophyta</taxon>
        <taxon>Tracheophyta</taxon>
        <taxon>Spermatophyta</taxon>
        <taxon>Magnoliopsida</taxon>
        <taxon>eudicotyledons</taxon>
        <taxon>Gunneridae</taxon>
        <taxon>Pentapetalae</taxon>
        <taxon>asterids</taxon>
        <taxon>lamiids</taxon>
        <taxon>Boraginales</taxon>
        <taxon>Boraginaceae</taxon>
        <taxon>Boraginoideae</taxon>
        <taxon>Lithospermeae</taxon>
        <taxon>Lithospermum</taxon>
    </lineage>
</organism>
<proteinExistence type="predicted"/>
<dbReference type="AlphaFoldDB" id="A0AAV3R5A3"/>
<keyword evidence="3" id="KW-1185">Reference proteome</keyword>
<reference evidence="2 3" key="1">
    <citation type="submission" date="2024-01" db="EMBL/GenBank/DDBJ databases">
        <title>The complete chloroplast genome sequence of Lithospermum erythrorhizon: insights into the phylogenetic relationship among Boraginaceae species and the maternal lineages of purple gromwells.</title>
        <authorList>
            <person name="Okada T."/>
            <person name="Watanabe K."/>
        </authorList>
    </citation>
    <scope>NUCLEOTIDE SEQUENCE [LARGE SCALE GENOMIC DNA]</scope>
</reference>
<accession>A0AAV3R5A3</accession>
<evidence type="ECO:0000313" key="2">
    <source>
        <dbReference type="EMBL" id="GAA0170801.1"/>
    </source>
</evidence>
<evidence type="ECO:0000256" key="1">
    <source>
        <dbReference type="SAM" id="MobiDB-lite"/>
    </source>
</evidence>
<sequence length="299" mass="33053">MAYSSPFMPLCLYGGDFVYVEGFPEDVLTPSQFTKGLRRPWMALPGTRRTLLHSRTSRLIRVPYPMGSTSSHPSWRVPCPMGSYPLSSFPCYIFRPKDFEVCSLPLIPFDHHGYIHYDHSCKPRASNNAGLVVVSNSSEEDEVIGLSTEGEHSPTLVLEPNNKGEVASKTPLVTDPSPPLAPVPQTTQASIPPTLAPEKPSASKKREGSPLLNARPACSQRRSNKAPRCRGEGILFYSPPCNTANASIVLARHNDRRINVLLNKAKMDVINNNLSLRKKLTEVTTEHDVLKDELRVGLL</sequence>
<gene>
    <name evidence="2" type="ORF">LIER_24985</name>
</gene>
<comment type="caution">
    <text evidence="2">The sequence shown here is derived from an EMBL/GenBank/DDBJ whole genome shotgun (WGS) entry which is preliminary data.</text>
</comment>
<feature type="region of interest" description="Disordered" evidence="1">
    <location>
        <begin position="142"/>
        <end position="225"/>
    </location>
</feature>
<name>A0AAV3R5A3_LITER</name>